<dbReference type="EMBL" id="JABFOF010000008">
    <property type="protein sequence ID" value="KAG2384162.1"/>
    <property type="molecule type" value="Genomic_DNA"/>
</dbReference>
<reference evidence="1 2" key="1">
    <citation type="submission" date="2020-05" db="EMBL/GenBank/DDBJ databases">
        <title>Vigna angularis (adzuki bean) Var. LongXiaoDou No. 4 denovo assembly.</title>
        <authorList>
            <person name="Xiang H."/>
        </authorList>
    </citation>
    <scope>NUCLEOTIDE SEQUENCE [LARGE SCALE GENOMIC DNA]</scope>
    <source>
        <tissue evidence="1">Leaf</tissue>
    </source>
</reference>
<dbReference type="Proteomes" id="UP000743370">
    <property type="component" value="Unassembled WGS sequence"/>
</dbReference>
<evidence type="ECO:0000313" key="1">
    <source>
        <dbReference type="EMBL" id="KAG2384162.1"/>
    </source>
</evidence>
<protein>
    <submittedName>
        <fullName evidence="1">Uncharacterized protein</fullName>
    </submittedName>
</protein>
<comment type="caution">
    <text evidence="1">The sequence shown here is derived from an EMBL/GenBank/DDBJ whole genome shotgun (WGS) entry which is preliminary data.</text>
</comment>
<dbReference type="AlphaFoldDB" id="A0A8T0JTZ5"/>
<name>A0A8T0JTZ5_PHAAN</name>
<gene>
    <name evidence="1" type="ORF">HKW66_Vig0150750</name>
</gene>
<proteinExistence type="predicted"/>
<accession>A0A8T0JTZ5</accession>
<organism evidence="1 2">
    <name type="scientific">Phaseolus angularis</name>
    <name type="common">Azuki bean</name>
    <name type="synonym">Vigna angularis</name>
    <dbReference type="NCBI Taxonomy" id="3914"/>
    <lineage>
        <taxon>Eukaryota</taxon>
        <taxon>Viridiplantae</taxon>
        <taxon>Streptophyta</taxon>
        <taxon>Embryophyta</taxon>
        <taxon>Tracheophyta</taxon>
        <taxon>Spermatophyta</taxon>
        <taxon>Magnoliopsida</taxon>
        <taxon>eudicotyledons</taxon>
        <taxon>Gunneridae</taxon>
        <taxon>Pentapetalae</taxon>
        <taxon>rosids</taxon>
        <taxon>fabids</taxon>
        <taxon>Fabales</taxon>
        <taxon>Fabaceae</taxon>
        <taxon>Papilionoideae</taxon>
        <taxon>50 kb inversion clade</taxon>
        <taxon>NPAAA clade</taxon>
        <taxon>indigoferoid/millettioid clade</taxon>
        <taxon>Phaseoleae</taxon>
        <taxon>Vigna</taxon>
    </lineage>
</organism>
<sequence>MEFTLSSLRSNLTPKSEAQWFKLKVLTRCRVTQCRFPMIMELPDSTGSDCNLNALQLQPQHNNHHHDARSGLRIDLNEIPSPSSLFAKTLPDSATDIVRDYDENPGPPPGAPLSFSCFYIVFVCQLNVSTSEISRFHIYKENQDTHEALGDIGNMLGIQGMNKYT</sequence>
<evidence type="ECO:0000313" key="2">
    <source>
        <dbReference type="Proteomes" id="UP000743370"/>
    </source>
</evidence>